<sequence>MAAQAQQSQSAFFDLHTSGIGYMNRLRTVTPDKTKGQKFKPFVAVSISAIVGETDDVKYVNYDVNIKGEQALEALEVLKPFLVDENGQSLDNKVLVGFRIGDAIPEIYHAKKRGTDEMEPRVSLKGRLLKLTSAKVNGQVIDLPKTKHDEAKAAEAQADATGGNTGGADEQ</sequence>
<accession>G8QNQ9</accession>
<dbReference type="AlphaFoldDB" id="G8QNQ9"/>
<dbReference type="RefSeq" id="WP_014237634.1">
    <property type="nucleotide sequence ID" value="NC_016616.1"/>
</dbReference>
<evidence type="ECO:0000313" key="2">
    <source>
        <dbReference type="EMBL" id="AEV26953.1"/>
    </source>
</evidence>
<dbReference type="STRING" id="640081.Dsui_2602"/>
<feature type="compositionally biased region" description="Basic and acidic residues" evidence="1">
    <location>
        <begin position="144"/>
        <end position="153"/>
    </location>
</feature>
<evidence type="ECO:0000256" key="1">
    <source>
        <dbReference type="SAM" id="MobiDB-lite"/>
    </source>
</evidence>
<dbReference type="HOGENOM" id="CLU_056377_1_0_4"/>
<reference evidence="2 3" key="1">
    <citation type="journal article" date="2012" name="J. Bacteriol.">
        <title>Complete genome sequence of the anaerobic perchlorate-reducing bacterium Azospira suillum strain PS.</title>
        <authorList>
            <person name="Byrne-Bailey K.G."/>
            <person name="Coates J.D."/>
        </authorList>
    </citation>
    <scope>NUCLEOTIDE SEQUENCE [LARGE SCALE GENOMIC DNA]</scope>
    <source>
        <strain evidence="3">ATCC BAA-33 / DSM 13638 / PS</strain>
    </source>
</reference>
<dbReference type="Proteomes" id="UP000005633">
    <property type="component" value="Chromosome"/>
</dbReference>
<dbReference type="EMBL" id="CP003153">
    <property type="protein sequence ID" value="AEV26953.1"/>
    <property type="molecule type" value="Genomic_DNA"/>
</dbReference>
<organism evidence="2 3">
    <name type="scientific">Azospira oryzae (strain ATCC BAA-33 / DSM 13638 / PS)</name>
    <name type="common">Dechlorosoma suillum</name>
    <dbReference type="NCBI Taxonomy" id="640081"/>
    <lineage>
        <taxon>Bacteria</taxon>
        <taxon>Pseudomonadati</taxon>
        <taxon>Pseudomonadota</taxon>
        <taxon>Betaproteobacteria</taxon>
        <taxon>Rhodocyclales</taxon>
        <taxon>Rhodocyclaceae</taxon>
        <taxon>Azospira</taxon>
    </lineage>
</organism>
<feature type="region of interest" description="Disordered" evidence="1">
    <location>
        <begin position="144"/>
        <end position="171"/>
    </location>
</feature>
<protein>
    <recommendedName>
        <fullName evidence="4">DUF3577 domain-containing protein</fullName>
    </recommendedName>
</protein>
<evidence type="ECO:0000313" key="3">
    <source>
        <dbReference type="Proteomes" id="UP000005633"/>
    </source>
</evidence>
<dbReference type="KEGG" id="dsu:Dsui_2602"/>
<evidence type="ECO:0008006" key="4">
    <source>
        <dbReference type="Google" id="ProtNLM"/>
    </source>
</evidence>
<gene>
    <name evidence="2" type="ordered locus">Dsui_2602</name>
</gene>
<dbReference type="Pfam" id="PF12101">
    <property type="entry name" value="DUF3577"/>
    <property type="match status" value="1"/>
</dbReference>
<name>G8QNQ9_AZOOP</name>
<dbReference type="OrthoDB" id="6402776at2"/>
<dbReference type="eggNOG" id="ENOG502Z9W9">
    <property type="taxonomic scope" value="Bacteria"/>
</dbReference>
<dbReference type="InterPro" id="IPR021960">
    <property type="entry name" value="DUF3577"/>
</dbReference>
<proteinExistence type="predicted"/>